<feature type="transmembrane region" description="Helical" evidence="6">
    <location>
        <begin position="376"/>
        <end position="396"/>
    </location>
</feature>
<gene>
    <name evidence="8" type="ordered locus">DGo_PB0349</name>
</gene>
<dbReference type="InterPro" id="IPR011701">
    <property type="entry name" value="MFS"/>
</dbReference>
<feature type="transmembrane region" description="Helical" evidence="6">
    <location>
        <begin position="108"/>
        <end position="135"/>
    </location>
</feature>
<dbReference type="InterPro" id="IPR036259">
    <property type="entry name" value="MFS_trans_sf"/>
</dbReference>
<evidence type="ECO:0000256" key="3">
    <source>
        <dbReference type="ARBA" id="ARBA00022692"/>
    </source>
</evidence>
<evidence type="ECO:0000256" key="1">
    <source>
        <dbReference type="ARBA" id="ARBA00004651"/>
    </source>
</evidence>
<dbReference type="Proteomes" id="UP000007575">
    <property type="component" value="Plasmid P2"/>
</dbReference>
<evidence type="ECO:0000256" key="6">
    <source>
        <dbReference type="SAM" id="Phobius"/>
    </source>
</evidence>
<dbReference type="KEGG" id="dgo:DGo_PB0349"/>
<evidence type="ECO:0000256" key="4">
    <source>
        <dbReference type="ARBA" id="ARBA00022989"/>
    </source>
</evidence>
<evidence type="ECO:0000313" key="9">
    <source>
        <dbReference type="Proteomes" id="UP000007575"/>
    </source>
</evidence>
<keyword evidence="4 6" id="KW-1133">Transmembrane helix</keyword>
<comment type="subcellular location">
    <subcellularLocation>
        <location evidence="1">Cell membrane</location>
        <topology evidence="1">Multi-pass membrane protein</topology>
    </subcellularLocation>
</comment>
<feature type="transmembrane region" description="Helical" evidence="6">
    <location>
        <begin position="12"/>
        <end position="37"/>
    </location>
</feature>
<feature type="transmembrane region" description="Helical" evidence="6">
    <location>
        <begin position="313"/>
        <end position="335"/>
    </location>
</feature>
<dbReference type="CDD" id="cd06173">
    <property type="entry name" value="MFS_MefA_like"/>
    <property type="match status" value="1"/>
</dbReference>
<organism evidence="8 9">
    <name type="scientific">Deinococcus gobiensis (strain DSM 21396 / JCM 16679 / CGMCC 1.7299 / I-0)</name>
    <dbReference type="NCBI Taxonomy" id="745776"/>
    <lineage>
        <taxon>Bacteria</taxon>
        <taxon>Thermotogati</taxon>
        <taxon>Deinococcota</taxon>
        <taxon>Deinococci</taxon>
        <taxon>Deinococcales</taxon>
        <taxon>Deinococcaceae</taxon>
        <taxon>Deinococcus</taxon>
    </lineage>
</organism>
<feature type="transmembrane region" description="Helical" evidence="6">
    <location>
        <begin position="222"/>
        <end position="244"/>
    </location>
</feature>
<dbReference type="PANTHER" id="PTHR23513:SF6">
    <property type="entry name" value="MAJOR FACILITATOR SUPERFAMILY ASSOCIATED DOMAIN-CONTAINING PROTEIN"/>
    <property type="match status" value="1"/>
</dbReference>
<geneLocation type="plasmid" evidence="8 9">
    <name>P2</name>
</geneLocation>
<dbReference type="PROSITE" id="PS50850">
    <property type="entry name" value="MFS"/>
    <property type="match status" value="1"/>
</dbReference>
<dbReference type="OrthoDB" id="9775268at2"/>
<sequence length="419" mass="43596">MTPVSLWNRSFVLWLVGSAQSRFAAALASIALSFLVLHQTGRAGQMAVTLACALIPNLVMPLAGAWVDRIGLKRPLIGANVVRGLLQLTVGGLALLGQQTGQDVPLWVINGAAFLTGLSSSVASPAAGAALPALVAPADLPRANGMMGSLAETMGLLGTFSGGFLVAAFSPAVAILLDGLSFLLMATLLLGVTLPNRPEGQPTSSSLWQDLRAGLRLMRRSWVLTVMPPLVLLVNAAIGPVLVVTPKLMETLGVGPRGYGLFLAMEGAGMLLIGVLFASLGSRLPLRACTLLGFLLSGVAQACMWLWPTYVPLLAASLVFGLGIGLINTPLGTLLQQGVPAAYLGRVFAVLSAVGAVGMPLTLLLVSPLVDRWPLSLWFGLNAVGLALGGAVWGALMRIEPHIPALAEERSIEQPQPRR</sequence>
<dbReference type="Gene3D" id="1.20.1250.20">
    <property type="entry name" value="MFS general substrate transporter like domains"/>
    <property type="match status" value="1"/>
</dbReference>
<feature type="transmembrane region" description="Helical" evidence="6">
    <location>
        <begin position="175"/>
        <end position="194"/>
    </location>
</feature>
<feature type="transmembrane region" description="Helical" evidence="6">
    <location>
        <begin position="147"/>
        <end position="169"/>
    </location>
</feature>
<feature type="domain" description="Major facilitator superfamily (MFS) profile" evidence="7">
    <location>
        <begin position="223"/>
        <end position="419"/>
    </location>
</feature>
<keyword evidence="5 6" id="KW-0472">Membrane</keyword>
<name>H8H271_DEIGI</name>
<keyword evidence="2" id="KW-1003">Cell membrane</keyword>
<dbReference type="RefSeq" id="WP_014686712.1">
    <property type="nucleotide sequence ID" value="NC_017791.1"/>
</dbReference>
<feature type="transmembrane region" description="Helical" evidence="6">
    <location>
        <begin position="76"/>
        <end position="96"/>
    </location>
</feature>
<accession>H8H271</accession>
<dbReference type="GO" id="GO:0005886">
    <property type="term" value="C:plasma membrane"/>
    <property type="evidence" value="ECO:0007669"/>
    <property type="project" value="UniProtKB-SubCell"/>
</dbReference>
<dbReference type="HOGENOM" id="CLU_034180_16_1_0"/>
<feature type="transmembrane region" description="Helical" evidence="6">
    <location>
        <begin position="43"/>
        <end position="64"/>
    </location>
</feature>
<evidence type="ECO:0000256" key="5">
    <source>
        <dbReference type="ARBA" id="ARBA00023136"/>
    </source>
</evidence>
<feature type="transmembrane region" description="Helical" evidence="6">
    <location>
        <begin position="347"/>
        <end position="370"/>
    </location>
</feature>
<dbReference type="SUPFAM" id="SSF103473">
    <property type="entry name" value="MFS general substrate transporter"/>
    <property type="match status" value="1"/>
</dbReference>
<keyword evidence="8" id="KW-0614">Plasmid</keyword>
<evidence type="ECO:0000259" key="7">
    <source>
        <dbReference type="PROSITE" id="PS50850"/>
    </source>
</evidence>
<reference evidence="8 9" key="1">
    <citation type="journal article" date="2012" name="PLoS ONE">
        <title>Genome sequence and transcriptome analysis of the radioresistant bacterium Deinococcus gobiensis: insights into the extreme environmental adaptations.</title>
        <authorList>
            <person name="Yuan M."/>
            <person name="Chen M."/>
            <person name="Zhang W."/>
            <person name="Lu W."/>
            <person name="Wang J."/>
            <person name="Yang M."/>
            <person name="Zhao P."/>
            <person name="Tang R."/>
            <person name="Li X."/>
            <person name="Hao Y."/>
            <person name="Zhou Z."/>
            <person name="Zhan Y."/>
            <person name="Yu H."/>
            <person name="Teng C."/>
            <person name="Yan Y."/>
            <person name="Ping S."/>
            <person name="Wang Y."/>
            <person name="Lin M."/>
        </authorList>
    </citation>
    <scope>NUCLEOTIDE SEQUENCE [LARGE SCALE GENOMIC DNA]</scope>
    <source>
        <strain evidence="9">DSM 21396 / JCM 16679 / CGMCC 1.7299 / I-0</strain>
        <plasmid evidence="8">P2</plasmid>
    </source>
</reference>
<dbReference type="GO" id="GO:0022857">
    <property type="term" value="F:transmembrane transporter activity"/>
    <property type="evidence" value="ECO:0007669"/>
    <property type="project" value="InterPro"/>
</dbReference>
<dbReference type="AlphaFoldDB" id="H8H271"/>
<feature type="transmembrane region" description="Helical" evidence="6">
    <location>
        <begin position="288"/>
        <end position="307"/>
    </location>
</feature>
<evidence type="ECO:0000313" key="8">
    <source>
        <dbReference type="EMBL" id="AFD27618.1"/>
    </source>
</evidence>
<dbReference type="InterPro" id="IPR020846">
    <property type="entry name" value="MFS_dom"/>
</dbReference>
<proteinExistence type="predicted"/>
<dbReference type="EMBL" id="CP002193">
    <property type="protein sequence ID" value="AFD27618.1"/>
    <property type="molecule type" value="Genomic_DNA"/>
</dbReference>
<keyword evidence="3 6" id="KW-0812">Transmembrane</keyword>
<dbReference type="PANTHER" id="PTHR23513">
    <property type="entry name" value="INTEGRAL MEMBRANE EFFLUX PROTEIN-RELATED"/>
    <property type="match status" value="1"/>
</dbReference>
<dbReference type="PATRIC" id="fig|745776.4.peg.3675"/>
<feature type="transmembrane region" description="Helical" evidence="6">
    <location>
        <begin position="259"/>
        <end position="281"/>
    </location>
</feature>
<dbReference type="Pfam" id="PF07690">
    <property type="entry name" value="MFS_1"/>
    <property type="match status" value="2"/>
</dbReference>
<keyword evidence="9" id="KW-1185">Reference proteome</keyword>
<protein>
    <submittedName>
        <fullName evidence="8">Permease, putative</fullName>
    </submittedName>
</protein>
<evidence type="ECO:0000256" key="2">
    <source>
        <dbReference type="ARBA" id="ARBA00022475"/>
    </source>
</evidence>